<dbReference type="Gene3D" id="2.30.30.240">
    <property type="entry name" value="PRC-barrel domain"/>
    <property type="match status" value="1"/>
</dbReference>
<evidence type="ECO:0000313" key="9">
    <source>
        <dbReference type="Proteomes" id="UP000265926"/>
    </source>
</evidence>
<dbReference type="InterPro" id="IPR036976">
    <property type="entry name" value="RimM_N_sf"/>
</dbReference>
<evidence type="ECO:0000256" key="4">
    <source>
        <dbReference type="ARBA" id="ARBA00023186"/>
    </source>
</evidence>
<dbReference type="InterPro" id="IPR011033">
    <property type="entry name" value="PRC_barrel-like_sf"/>
</dbReference>
<evidence type="ECO:0000313" key="8">
    <source>
        <dbReference type="EMBL" id="RIJ49786.1"/>
    </source>
</evidence>
<dbReference type="SUPFAM" id="SSF50447">
    <property type="entry name" value="Translation proteins"/>
    <property type="match status" value="1"/>
</dbReference>
<dbReference type="Proteomes" id="UP000265926">
    <property type="component" value="Unassembled WGS sequence"/>
</dbReference>
<evidence type="ECO:0000259" key="7">
    <source>
        <dbReference type="Pfam" id="PF24986"/>
    </source>
</evidence>
<keyword evidence="9" id="KW-1185">Reference proteome</keyword>
<dbReference type="GO" id="GO:0042274">
    <property type="term" value="P:ribosomal small subunit biogenesis"/>
    <property type="evidence" value="ECO:0007669"/>
    <property type="project" value="UniProtKB-UniRule"/>
</dbReference>
<dbReference type="HAMAP" id="MF_00014">
    <property type="entry name" value="Ribosome_mat_RimM"/>
    <property type="match status" value="1"/>
</dbReference>
<dbReference type="Pfam" id="PF24986">
    <property type="entry name" value="PRC_RimM"/>
    <property type="match status" value="1"/>
</dbReference>
<comment type="subunit">
    <text evidence="5">Binds ribosomal protein uS19.</text>
</comment>
<dbReference type="GO" id="GO:0043022">
    <property type="term" value="F:ribosome binding"/>
    <property type="evidence" value="ECO:0007669"/>
    <property type="project" value="InterPro"/>
</dbReference>
<evidence type="ECO:0000256" key="2">
    <source>
        <dbReference type="ARBA" id="ARBA00022517"/>
    </source>
</evidence>
<dbReference type="InterPro" id="IPR056792">
    <property type="entry name" value="PRC_RimM"/>
</dbReference>
<keyword evidence="1 5" id="KW-0963">Cytoplasm</keyword>
<dbReference type="Gene3D" id="2.40.30.60">
    <property type="entry name" value="RimM"/>
    <property type="match status" value="1"/>
</dbReference>
<evidence type="ECO:0000256" key="3">
    <source>
        <dbReference type="ARBA" id="ARBA00022552"/>
    </source>
</evidence>
<evidence type="ECO:0000256" key="5">
    <source>
        <dbReference type="HAMAP-Rule" id="MF_00014"/>
    </source>
</evidence>
<gene>
    <name evidence="5" type="primary">rimM</name>
    <name evidence="8" type="ORF">D1614_03330</name>
</gene>
<dbReference type="GO" id="GO:0005840">
    <property type="term" value="C:ribosome"/>
    <property type="evidence" value="ECO:0007669"/>
    <property type="project" value="InterPro"/>
</dbReference>
<dbReference type="GO" id="GO:0005737">
    <property type="term" value="C:cytoplasm"/>
    <property type="evidence" value="ECO:0007669"/>
    <property type="project" value="UniProtKB-SubCell"/>
</dbReference>
<dbReference type="GO" id="GO:0006364">
    <property type="term" value="P:rRNA processing"/>
    <property type="evidence" value="ECO:0007669"/>
    <property type="project" value="UniProtKB-UniRule"/>
</dbReference>
<feature type="domain" description="RimM N-terminal" evidence="6">
    <location>
        <begin position="12"/>
        <end position="91"/>
    </location>
</feature>
<keyword evidence="4 5" id="KW-0143">Chaperone</keyword>
<organism evidence="8 9">
    <name type="scientific">Maribellus luteus</name>
    <dbReference type="NCBI Taxonomy" id="2305463"/>
    <lineage>
        <taxon>Bacteria</taxon>
        <taxon>Pseudomonadati</taxon>
        <taxon>Bacteroidota</taxon>
        <taxon>Bacteroidia</taxon>
        <taxon>Marinilabiliales</taxon>
        <taxon>Prolixibacteraceae</taxon>
        <taxon>Maribellus</taxon>
    </lineage>
</organism>
<dbReference type="EMBL" id="QWGR01000002">
    <property type="protein sequence ID" value="RIJ49786.1"/>
    <property type="molecule type" value="Genomic_DNA"/>
</dbReference>
<dbReference type="PANTHER" id="PTHR33692:SF1">
    <property type="entry name" value="RIBOSOME MATURATION FACTOR RIMM"/>
    <property type="match status" value="1"/>
</dbReference>
<evidence type="ECO:0000256" key="1">
    <source>
        <dbReference type="ARBA" id="ARBA00022490"/>
    </source>
</evidence>
<dbReference type="SUPFAM" id="SSF50346">
    <property type="entry name" value="PRC-barrel domain"/>
    <property type="match status" value="1"/>
</dbReference>
<dbReference type="OrthoDB" id="9810331at2"/>
<comment type="domain">
    <text evidence="5">The PRC barrel domain binds ribosomal protein uS19.</text>
</comment>
<evidence type="ECO:0000259" key="6">
    <source>
        <dbReference type="Pfam" id="PF01782"/>
    </source>
</evidence>
<dbReference type="AlphaFoldDB" id="A0A399T0E0"/>
<comment type="function">
    <text evidence="5">An accessory protein needed during the final step in the assembly of 30S ribosomal subunit, possibly for assembly of the head region. Essential for efficient processing of 16S rRNA. May be needed both before and after RbfA during the maturation of 16S rRNA. It has affinity for free ribosomal 30S subunits but not for 70S ribosomes.</text>
</comment>
<comment type="similarity">
    <text evidence="5">Belongs to the RimM family.</text>
</comment>
<name>A0A399T0E0_9BACT</name>
<comment type="subcellular location">
    <subcellularLocation>
        <location evidence="5">Cytoplasm</location>
    </subcellularLocation>
</comment>
<accession>A0A399T0E0</accession>
<dbReference type="InterPro" id="IPR011961">
    <property type="entry name" value="RimM"/>
</dbReference>
<dbReference type="PANTHER" id="PTHR33692">
    <property type="entry name" value="RIBOSOME MATURATION FACTOR RIMM"/>
    <property type="match status" value="1"/>
</dbReference>
<feature type="domain" description="Ribosome maturation factor RimM PRC barrel" evidence="7">
    <location>
        <begin position="108"/>
        <end position="172"/>
    </location>
</feature>
<comment type="caution">
    <text evidence="8">The sequence shown here is derived from an EMBL/GenBank/DDBJ whole genome shotgun (WGS) entry which is preliminary data.</text>
</comment>
<sequence length="175" mass="20016">METIPKTDCEKIGFFRKTHGVHGEVVLEFEEHFEYSVEEAERFFVELDGLLVPFFIAEDGLRFKSSKSAIVKFDWVDTEKYAKRLIGASVYLFLDEIVDEPLESEALLKGFVLFDAEKGEVGEIEQVDDYSGNVVLTVKHGDEELLVPFHPEFVVEIDEEQKRLILNLPEGLIEG</sequence>
<keyword evidence="3 5" id="KW-0698">rRNA processing</keyword>
<dbReference type="InterPro" id="IPR002676">
    <property type="entry name" value="RimM_N"/>
</dbReference>
<protein>
    <recommendedName>
        <fullName evidence="5">Ribosome maturation factor RimM</fullName>
    </recommendedName>
</protein>
<reference evidence="8 9" key="1">
    <citation type="submission" date="2018-08" db="EMBL/GenBank/DDBJ databases">
        <title>Pallidiluteibacterium maritimus gen. nov., sp. nov., isolated from coastal sediment.</title>
        <authorList>
            <person name="Zhou L.Y."/>
        </authorList>
    </citation>
    <scope>NUCLEOTIDE SEQUENCE [LARGE SCALE GENOMIC DNA]</scope>
    <source>
        <strain evidence="8 9">XSD2</strain>
    </source>
</reference>
<dbReference type="RefSeq" id="WP_119436475.1">
    <property type="nucleotide sequence ID" value="NZ_QWGR01000002.1"/>
</dbReference>
<dbReference type="InterPro" id="IPR009000">
    <property type="entry name" value="Transl_B-barrel_sf"/>
</dbReference>
<keyword evidence="2 5" id="KW-0690">Ribosome biogenesis</keyword>
<proteinExistence type="inferred from homology"/>
<dbReference type="Pfam" id="PF01782">
    <property type="entry name" value="RimM"/>
    <property type="match status" value="1"/>
</dbReference>